<evidence type="ECO:0000259" key="9">
    <source>
        <dbReference type="PROSITE" id="PS50011"/>
    </source>
</evidence>
<dbReference type="InParanoid" id="E4XU17"/>
<keyword evidence="8" id="KW-0472">Membrane</keyword>
<sequence length="699" mass="76483">MRQALASRTIIEDGNEAPISPPLSPEEIGDKFPGFEVLECLGRGGMGVVYKARQKSLGRLVAIKILPPERVGEEKFSERFAIEAATLAKLSHPNIVTVHDFGEIDGLFYIVMEYIDGVNLRDLLREGKLEAKQALAIVPPICDALQSAHDRGVVHRDIKPENILLDRDGRVKIADFGIASLMGVTGEIADRDGRVKIADFGIASLMGAAGEIAGTPPYMAPEQKGANIDHRADIYALGVVLYEMLTGERPDKELIAPSRKVQIDVRLDEMVLRALEKEPELRYQTAGEFRTMVETIGSIPPSMPRVEEVVSEDPRGMVRRWWWVFPAMVPVSVMLALMAAAVFNYVIPKKFETEATIEFRSLEGLPQSERSLPTAFDRIKASASLAEVSRRLDLQNRWLLREHEVISALKSLIIVQSIRGTDLVSIRVRHTSPQDAVDVANAVVDVAKADPEARVFLHEMPVLPQSPVSPNLALNLVLAGFVGLFASPVLGLLLAAVLHRVFPEKRGRNLQRGVMAERSLEVSPSPRSERVVRRREEATPPVKTPEEGSSEPGTRRKSRRKKVRFRLHDRTPGKAALLGIAALCLFVGCLLPAIGEPLWRLITSERSISDAVSTASATSDAGWLPVVVLIGFVLLFATMVFSLVLVVRSNGSGATKALAAVLLILLFGGTMAVLGIVGIAVGVSHRFARTHEMPLLMPE</sequence>
<dbReference type="PANTHER" id="PTHR43289">
    <property type="entry name" value="MITOGEN-ACTIVATED PROTEIN KINASE KINASE KINASE 20-RELATED"/>
    <property type="match status" value="1"/>
</dbReference>
<feature type="binding site" evidence="6">
    <location>
        <position position="64"/>
    </location>
    <ligand>
        <name>ATP</name>
        <dbReference type="ChEBI" id="CHEBI:30616"/>
    </ligand>
</feature>
<dbReference type="InterPro" id="IPR017441">
    <property type="entry name" value="Protein_kinase_ATP_BS"/>
</dbReference>
<evidence type="ECO:0000313" key="11">
    <source>
        <dbReference type="Proteomes" id="UP000001307"/>
    </source>
</evidence>
<evidence type="ECO:0000256" key="2">
    <source>
        <dbReference type="ARBA" id="ARBA00022741"/>
    </source>
</evidence>
<evidence type="ECO:0000313" key="10">
    <source>
        <dbReference type="EMBL" id="CBY13214.1"/>
    </source>
</evidence>
<reference evidence="10" key="1">
    <citation type="journal article" date="2010" name="Science">
        <title>Plasticity of animal genome architecture unmasked by rapid evolution of a pelagic tunicate.</title>
        <authorList>
            <person name="Denoeud F."/>
            <person name="Henriet S."/>
            <person name="Mungpakdee S."/>
            <person name="Aury J.M."/>
            <person name="Da Silva C."/>
            <person name="Brinkmann H."/>
            <person name="Mikhaleva J."/>
            <person name="Olsen L.C."/>
            <person name="Jubin C."/>
            <person name="Canestro C."/>
            <person name="Bouquet J.M."/>
            <person name="Danks G."/>
            <person name="Poulain J."/>
            <person name="Campsteijn C."/>
            <person name="Adamski M."/>
            <person name="Cross I."/>
            <person name="Yadetie F."/>
            <person name="Muffato M."/>
            <person name="Louis A."/>
            <person name="Butcher S."/>
            <person name="Tsagkogeorga G."/>
            <person name="Konrad A."/>
            <person name="Singh S."/>
            <person name="Jensen M.F."/>
            <person name="Cong E.H."/>
            <person name="Eikeseth-Otteraa H."/>
            <person name="Noel B."/>
            <person name="Anthouard V."/>
            <person name="Porcel B.M."/>
            <person name="Kachouri-Lafond R."/>
            <person name="Nishino A."/>
            <person name="Ugolini M."/>
            <person name="Chourrout P."/>
            <person name="Nishida H."/>
            <person name="Aasland R."/>
            <person name="Huzurbazar S."/>
            <person name="Westhof E."/>
            <person name="Delsuc F."/>
            <person name="Lehrach H."/>
            <person name="Reinhardt R."/>
            <person name="Weissenbach J."/>
            <person name="Roy S.W."/>
            <person name="Artiguenave F."/>
            <person name="Postlethwait J.H."/>
            <person name="Manak J.R."/>
            <person name="Thompson E.M."/>
            <person name="Jaillon O."/>
            <person name="Du Pasquier L."/>
            <person name="Boudinot P."/>
            <person name="Liberles D.A."/>
            <person name="Volff J.N."/>
            <person name="Philippe H."/>
            <person name="Lenhard B."/>
            <person name="Roest Crollius H."/>
            <person name="Wincker P."/>
            <person name="Chourrout D."/>
        </authorList>
    </citation>
    <scope>NUCLEOTIDE SEQUENCE [LARGE SCALE GENOMIC DNA]</scope>
</reference>
<dbReference type="Pfam" id="PF00069">
    <property type="entry name" value="Pkinase"/>
    <property type="match status" value="2"/>
</dbReference>
<dbReference type="Proteomes" id="UP000001307">
    <property type="component" value="Unassembled WGS sequence"/>
</dbReference>
<accession>E4XU17</accession>
<dbReference type="EC" id="2.7.11.34" evidence="5"/>
<keyword evidence="4 6" id="KW-0067">ATP-binding</keyword>
<evidence type="ECO:0000256" key="4">
    <source>
        <dbReference type="ARBA" id="ARBA00022840"/>
    </source>
</evidence>
<evidence type="ECO:0000256" key="1">
    <source>
        <dbReference type="ARBA" id="ARBA00022679"/>
    </source>
</evidence>
<feature type="compositionally biased region" description="Basic and acidic residues" evidence="7">
    <location>
        <begin position="527"/>
        <end position="538"/>
    </location>
</feature>
<dbReference type="PROSITE" id="PS50011">
    <property type="entry name" value="PROTEIN_KINASE_DOM"/>
    <property type="match status" value="1"/>
</dbReference>
<dbReference type="InterPro" id="IPR008271">
    <property type="entry name" value="Ser/Thr_kinase_AS"/>
</dbReference>
<keyword evidence="11" id="KW-1185">Reference proteome</keyword>
<dbReference type="CDD" id="cd14014">
    <property type="entry name" value="STKc_PknB_like"/>
    <property type="match status" value="1"/>
</dbReference>
<keyword evidence="1" id="KW-0808">Transferase</keyword>
<dbReference type="Gene3D" id="1.10.510.10">
    <property type="entry name" value="Transferase(Phosphotransferase) domain 1"/>
    <property type="match status" value="2"/>
</dbReference>
<dbReference type="GO" id="GO:0004674">
    <property type="term" value="F:protein serine/threonine kinase activity"/>
    <property type="evidence" value="ECO:0007669"/>
    <property type="project" value="TreeGrafter"/>
</dbReference>
<dbReference type="Gene3D" id="3.30.200.20">
    <property type="entry name" value="Phosphorylase Kinase, domain 1"/>
    <property type="match status" value="1"/>
</dbReference>
<feature type="transmembrane region" description="Helical" evidence="8">
    <location>
        <begin position="658"/>
        <end position="683"/>
    </location>
</feature>
<evidence type="ECO:0000256" key="5">
    <source>
        <dbReference type="ARBA" id="ARBA00039067"/>
    </source>
</evidence>
<dbReference type="OrthoDB" id="341578at2759"/>
<dbReference type="InterPro" id="IPR000719">
    <property type="entry name" value="Prot_kinase_dom"/>
</dbReference>
<dbReference type="PANTHER" id="PTHR43289:SF6">
    <property type="entry name" value="SERINE_THREONINE-PROTEIN KINASE NEKL-3"/>
    <property type="match status" value="1"/>
</dbReference>
<keyword evidence="3" id="KW-0418">Kinase</keyword>
<organism evidence="10">
    <name type="scientific">Oikopleura dioica</name>
    <name type="common">Tunicate</name>
    <dbReference type="NCBI Taxonomy" id="34765"/>
    <lineage>
        <taxon>Eukaryota</taxon>
        <taxon>Metazoa</taxon>
        <taxon>Chordata</taxon>
        <taxon>Tunicata</taxon>
        <taxon>Appendicularia</taxon>
        <taxon>Copelata</taxon>
        <taxon>Oikopleuridae</taxon>
        <taxon>Oikopleura</taxon>
    </lineage>
</organism>
<dbReference type="AlphaFoldDB" id="E4XU17"/>
<dbReference type="GO" id="GO:0005524">
    <property type="term" value="F:ATP binding"/>
    <property type="evidence" value="ECO:0007669"/>
    <property type="project" value="UniProtKB-UniRule"/>
</dbReference>
<feature type="domain" description="Protein kinase" evidence="9">
    <location>
        <begin position="35"/>
        <end position="296"/>
    </location>
</feature>
<evidence type="ECO:0000256" key="3">
    <source>
        <dbReference type="ARBA" id="ARBA00022777"/>
    </source>
</evidence>
<feature type="transmembrane region" description="Helical" evidence="8">
    <location>
        <begin position="321"/>
        <end position="347"/>
    </location>
</feature>
<keyword evidence="8" id="KW-1133">Transmembrane helix</keyword>
<dbReference type="SUPFAM" id="SSF56112">
    <property type="entry name" value="Protein kinase-like (PK-like)"/>
    <property type="match status" value="1"/>
</dbReference>
<protein>
    <recommendedName>
        <fullName evidence="5">NEK6-subfamily protein kinase</fullName>
        <ecNumber evidence="5">2.7.11.34</ecNumber>
    </recommendedName>
</protein>
<feature type="transmembrane region" description="Helical" evidence="8">
    <location>
        <begin position="623"/>
        <end position="646"/>
    </location>
</feature>
<feature type="region of interest" description="Disordered" evidence="7">
    <location>
        <begin position="516"/>
        <end position="564"/>
    </location>
</feature>
<name>E4XU17_OIKDI</name>
<dbReference type="SMART" id="SM00220">
    <property type="entry name" value="S_TKc"/>
    <property type="match status" value="1"/>
</dbReference>
<feature type="transmembrane region" description="Helical" evidence="8">
    <location>
        <begin position="575"/>
        <end position="594"/>
    </location>
</feature>
<keyword evidence="2 6" id="KW-0547">Nucleotide-binding</keyword>
<dbReference type="InterPro" id="IPR011009">
    <property type="entry name" value="Kinase-like_dom_sf"/>
</dbReference>
<proteinExistence type="predicted"/>
<evidence type="ECO:0000256" key="6">
    <source>
        <dbReference type="PROSITE-ProRule" id="PRU10141"/>
    </source>
</evidence>
<dbReference type="PROSITE" id="PS00107">
    <property type="entry name" value="PROTEIN_KINASE_ATP"/>
    <property type="match status" value="1"/>
</dbReference>
<dbReference type="EMBL" id="FN653170">
    <property type="protein sequence ID" value="CBY13214.1"/>
    <property type="molecule type" value="Genomic_DNA"/>
</dbReference>
<evidence type="ECO:0000256" key="8">
    <source>
        <dbReference type="SAM" id="Phobius"/>
    </source>
</evidence>
<feature type="transmembrane region" description="Helical" evidence="8">
    <location>
        <begin position="472"/>
        <end position="498"/>
    </location>
</feature>
<dbReference type="PROSITE" id="PS00108">
    <property type="entry name" value="PROTEIN_KINASE_ST"/>
    <property type="match status" value="1"/>
</dbReference>
<feature type="compositionally biased region" description="Basic residues" evidence="7">
    <location>
        <begin position="555"/>
        <end position="564"/>
    </location>
</feature>
<keyword evidence="8" id="KW-0812">Transmembrane</keyword>
<gene>
    <name evidence="10" type="ORF">GSOID_T00003991001</name>
</gene>
<evidence type="ECO:0000256" key="7">
    <source>
        <dbReference type="SAM" id="MobiDB-lite"/>
    </source>
</evidence>